<keyword evidence="1" id="KW-0812">Transmembrane</keyword>
<proteinExistence type="predicted"/>
<gene>
    <name evidence="2" type="ORF">ACFPJ5_06945</name>
</gene>
<sequence length="136" mass="14309">MSTRRDALFDRLSTSPGEATLPTKRVEASILDGCVRLGPHEPTLWALALAGLLLDIGLTAYGLSLGLTELNPVARDLMAAYSPLGAMVLLKSVALIVGGLGWLIVPRVARAVVPACLAVPWWTAVIINATLILSVV</sequence>
<dbReference type="AlphaFoldDB" id="A0ABD5RAF2"/>
<evidence type="ECO:0000313" key="3">
    <source>
        <dbReference type="Proteomes" id="UP001596201"/>
    </source>
</evidence>
<evidence type="ECO:0000313" key="2">
    <source>
        <dbReference type="EMBL" id="MFC5366672.1"/>
    </source>
</evidence>
<dbReference type="EMBL" id="JBHSKX010000001">
    <property type="protein sequence ID" value="MFC5366672.1"/>
    <property type="molecule type" value="Genomic_DNA"/>
</dbReference>
<keyword evidence="1" id="KW-0472">Membrane</keyword>
<feature type="transmembrane region" description="Helical" evidence="1">
    <location>
        <begin position="44"/>
        <end position="64"/>
    </location>
</feature>
<dbReference type="RefSeq" id="WP_227227990.1">
    <property type="nucleotide sequence ID" value="NZ_JAJCVJ010000001.1"/>
</dbReference>
<keyword evidence="1" id="KW-1133">Transmembrane helix</keyword>
<comment type="caution">
    <text evidence="2">The sequence shown here is derived from an EMBL/GenBank/DDBJ whole genome shotgun (WGS) entry which is preliminary data.</text>
</comment>
<protein>
    <submittedName>
        <fullName evidence="2">DUF5658 family protein</fullName>
    </submittedName>
</protein>
<dbReference type="Proteomes" id="UP001596201">
    <property type="component" value="Unassembled WGS sequence"/>
</dbReference>
<feature type="transmembrane region" description="Helical" evidence="1">
    <location>
        <begin position="112"/>
        <end position="135"/>
    </location>
</feature>
<reference evidence="2 3" key="1">
    <citation type="journal article" date="2019" name="Int. J. Syst. Evol. Microbiol.">
        <title>The Global Catalogue of Microorganisms (GCM) 10K type strain sequencing project: providing services to taxonomists for standard genome sequencing and annotation.</title>
        <authorList>
            <consortium name="The Broad Institute Genomics Platform"/>
            <consortium name="The Broad Institute Genome Sequencing Center for Infectious Disease"/>
            <person name="Wu L."/>
            <person name="Ma J."/>
        </authorList>
    </citation>
    <scope>NUCLEOTIDE SEQUENCE [LARGE SCALE GENOMIC DNA]</scope>
    <source>
        <strain evidence="2 3">CGMCC 1.12237</strain>
    </source>
</reference>
<organism evidence="2 3">
    <name type="scientific">Salinirubrum litoreum</name>
    <dbReference type="NCBI Taxonomy" id="1126234"/>
    <lineage>
        <taxon>Archaea</taxon>
        <taxon>Methanobacteriati</taxon>
        <taxon>Methanobacteriota</taxon>
        <taxon>Stenosarchaea group</taxon>
        <taxon>Halobacteria</taxon>
        <taxon>Halobacteriales</taxon>
        <taxon>Haloferacaceae</taxon>
        <taxon>Salinirubrum</taxon>
    </lineage>
</organism>
<feature type="transmembrane region" description="Helical" evidence="1">
    <location>
        <begin position="84"/>
        <end position="105"/>
    </location>
</feature>
<keyword evidence="3" id="KW-1185">Reference proteome</keyword>
<accession>A0ABD5RAF2</accession>
<evidence type="ECO:0000256" key="1">
    <source>
        <dbReference type="SAM" id="Phobius"/>
    </source>
</evidence>
<name>A0ABD5RAF2_9EURY</name>